<evidence type="ECO:0000256" key="1">
    <source>
        <dbReference type="ARBA" id="ARBA00022630"/>
    </source>
</evidence>
<evidence type="ECO:0000256" key="2">
    <source>
        <dbReference type="ARBA" id="ARBA00022723"/>
    </source>
</evidence>
<dbReference type="InterPro" id="IPR012175">
    <property type="entry name" value="Xanth_DH_ssu_bac"/>
</dbReference>
<dbReference type="SUPFAM" id="SSF54292">
    <property type="entry name" value="2Fe-2S ferredoxin-like"/>
    <property type="match status" value="1"/>
</dbReference>
<keyword evidence="4 9" id="KW-0560">Oxidoreductase</keyword>
<evidence type="ECO:0000256" key="3">
    <source>
        <dbReference type="ARBA" id="ARBA00022827"/>
    </source>
</evidence>
<name>A0A2R8BYX2_9RHOB</name>
<dbReference type="InterPro" id="IPR016208">
    <property type="entry name" value="Ald_Oxase/xanthine_DH-like"/>
</dbReference>
<dbReference type="Gene3D" id="3.10.20.30">
    <property type="match status" value="1"/>
</dbReference>
<dbReference type="Gene3D" id="3.30.390.50">
    <property type="entry name" value="CO dehydrogenase flavoprotein, C-terminal domain"/>
    <property type="match status" value="1"/>
</dbReference>
<evidence type="ECO:0000259" key="8">
    <source>
        <dbReference type="PROSITE" id="PS51387"/>
    </source>
</evidence>
<keyword evidence="3" id="KW-0274">FAD</keyword>
<dbReference type="InterPro" id="IPR006058">
    <property type="entry name" value="2Fe2S_fd_BS"/>
</dbReference>
<keyword evidence="2" id="KW-0479">Metal-binding</keyword>
<dbReference type="GO" id="GO:0005506">
    <property type="term" value="F:iron ion binding"/>
    <property type="evidence" value="ECO:0007669"/>
    <property type="project" value="InterPro"/>
</dbReference>
<dbReference type="Gene3D" id="3.30.465.10">
    <property type="match status" value="1"/>
</dbReference>
<keyword evidence="10" id="KW-1185">Reference proteome</keyword>
<dbReference type="Gene3D" id="3.30.43.10">
    <property type="entry name" value="Uridine Diphospho-n-acetylenolpyruvylglucosamine Reductase, domain 2"/>
    <property type="match status" value="1"/>
</dbReference>
<dbReference type="PROSITE" id="PS51085">
    <property type="entry name" value="2FE2S_FER_2"/>
    <property type="match status" value="1"/>
</dbReference>
<dbReference type="Gene3D" id="1.10.150.120">
    <property type="entry name" value="[2Fe-2S]-binding domain"/>
    <property type="match status" value="1"/>
</dbReference>
<dbReference type="PANTHER" id="PTHR45444:SF3">
    <property type="entry name" value="XANTHINE DEHYDROGENASE"/>
    <property type="match status" value="1"/>
</dbReference>
<keyword evidence="5" id="KW-0408">Iron</keyword>
<proteinExistence type="predicted"/>
<dbReference type="InterPro" id="IPR016166">
    <property type="entry name" value="FAD-bd_PCMH"/>
</dbReference>
<dbReference type="PROSITE" id="PS00197">
    <property type="entry name" value="2FE2S_FER_1"/>
    <property type="match status" value="1"/>
</dbReference>
<dbReference type="InterPro" id="IPR005107">
    <property type="entry name" value="CO_DH_flav_C"/>
</dbReference>
<evidence type="ECO:0000256" key="5">
    <source>
        <dbReference type="ARBA" id="ARBA00023004"/>
    </source>
</evidence>
<dbReference type="InterPro" id="IPR036010">
    <property type="entry name" value="2Fe-2S_ferredoxin-like_sf"/>
</dbReference>
<dbReference type="Pfam" id="PF00111">
    <property type="entry name" value="Fer2"/>
    <property type="match status" value="1"/>
</dbReference>
<dbReference type="PROSITE" id="PS51387">
    <property type="entry name" value="FAD_PCMH"/>
    <property type="match status" value="1"/>
</dbReference>
<dbReference type="SMART" id="SM01092">
    <property type="entry name" value="CO_deh_flav_C"/>
    <property type="match status" value="1"/>
</dbReference>
<evidence type="ECO:0000256" key="4">
    <source>
        <dbReference type="ARBA" id="ARBA00023002"/>
    </source>
</evidence>
<dbReference type="InterPro" id="IPR016169">
    <property type="entry name" value="FAD-bd_PCMH_sub2"/>
</dbReference>
<dbReference type="InterPro" id="IPR036884">
    <property type="entry name" value="2Fe-2S-bd_dom_sf"/>
</dbReference>
<dbReference type="GO" id="GO:0034875">
    <property type="term" value="F:caffeine oxidase activity"/>
    <property type="evidence" value="ECO:0007669"/>
    <property type="project" value="UniProtKB-EC"/>
</dbReference>
<dbReference type="InterPro" id="IPR036318">
    <property type="entry name" value="FAD-bd_PCMH-like_sf"/>
</dbReference>
<evidence type="ECO:0000313" key="10">
    <source>
        <dbReference type="Proteomes" id="UP000244912"/>
    </source>
</evidence>
<dbReference type="Pfam" id="PF01799">
    <property type="entry name" value="Fer2_2"/>
    <property type="match status" value="1"/>
</dbReference>
<dbReference type="CDD" id="cd00207">
    <property type="entry name" value="fer2"/>
    <property type="match status" value="1"/>
</dbReference>
<organism evidence="9 10">
    <name type="scientific">Palleronia abyssalis</name>
    <dbReference type="NCBI Taxonomy" id="1501240"/>
    <lineage>
        <taxon>Bacteria</taxon>
        <taxon>Pseudomonadati</taxon>
        <taxon>Pseudomonadota</taxon>
        <taxon>Alphaproteobacteria</taxon>
        <taxon>Rhodobacterales</taxon>
        <taxon>Roseobacteraceae</taxon>
        <taxon>Palleronia</taxon>
    </lineage>
</organism>
<dbReference type="InterPro" id="IPR001041">
    <property type="entry name" value="2Fe-2S_ferredoxin-type"/>
</dbReference>
<dbReference type="InterPro" id="IPR012675">
    <property type="entry name" value="Beta-grasp_dom_sf"/>
</dbReference>
<dbReference type="Pfam" id="PF03450">
    <property type="entry name" value="CO_deh_flav_C"/>
    <property type="match status" value="1"/>
</dbReference>
<evidence type="ECO:0000313" key="9">
    <source>
        <dbReference type="EMBL" id="SPJ25361.1"/>
    </source>
</evidence>
<feature type="region of interest" description="Disordered" evidence="6">
    <location>
        <begin position="210"/>
        <end position="278"/>
    </location>
</feature>
<dbReference type="PIRSF" id="PIRSF036557">
    <property type="entry name" value="XdhA_RC"/>
    <property type="match status" value="1"/>
</dbReference>
<dbReference type="SUPFAM" id="SSF56176">
    <property type="entry name" value="FAD-binding/transporter-associated domain-like"/>
    <property type="match status" value="1"/>
</dbReference>
<dbReference type="Pfam" id="PF00941">
    <property type="entry name" value="FAD_binding_5"/>
    <property type="match status" value="1"/>
</dbReference>
<dbReference type="SUPFAM" id="SSF47741">
    <property type="entry name" value="CO dehydrogenase ISP C-domain like"/>
    <property type="match status" value="1"/>
</dbReference>
<dbReference type="AlphaFoldDB" id="A0A2R8BYX2"/>
<dbReference type="InterPro" id="IPR002888">
    <property type="entry name" value="2Fe-2S-bd"/>
</dbReference>
<keyword evidence="1" id="KW-0285">Flavoprotein</keyword>
<dbReference type="GO" id="GO:0071949">
    <property type="term" value="F:FAD binding"/>
    <property type="evidence" value="ECO:0007669"/>
    <property type="project" value="InterPro"/>
</dbReference>
<dbReference type="InterPro" id="IPR016167">
    <property type="entry name" value="FAD-bd_PCMH_sub1"/>
</dbReference>
<dbReference type="InterPro" id="IPR002346">
    <property type="entry name" value="Mopterin_DH_FAD-bd"/>
</dbReference>
<feature type="domain" description="2Fe-2S ferredoxin-type" evidence="7">
    <location>
        <begin position="61"/>
        <end position="141"/>
    </location>
</feature>
<protein>
    <submittedName>
        <fullName evidence="9">Caffeine dehydrogenase subunit gamma</fullName>
        <ecNumber evidence="9">1.17.5.2</ecNumber>
    </submittedName>
</protein>
<feature type="domain" description="FAD-binding PCMH-type" evidence="8">
    <location>
        <begin position="269"/>
        <end position="442"/>
    </location>
</feature>
<gene>
    <name evidence="9" type="primary">cdhC_1</name>
    <name evidence="9" type="ORF">PAA8504_03212</name>
</gene>
<evidence type="ECO:0000256" key="6">
    <source>
        <dbReference type="SAM" id="MobiDB-lite"/>
    </source>
</evidence>
<dbReference type="InterPro" id="IPR014307">
    <property type="entry name" value="Xanthine_DH_ssu"/>
</dbReference>
<dbReference type="NCBIfam" id="TIGR02963">
    <property type="entry name" value="xanthine_xdhA"/>
    <property type="match status" value="1"/>
</dbReference>
<dbReference type="EMBL" id="ONZF01000008">
    <property type="protein sequence ID" value="SPJ25361.1"/>
    <property type="molecule type" value="Genomic_DNA"/>
</dbReference>
<dbReference type="GO" id="GO:0004854">
    <property type="term" value="F:xanthine dehydrogenase activity"/>
    <property type="evidence" value="ECO:0007669"/>
    <property type="project" value="InterPro"/>
</dbReference>
<reference evidence="10" key="1">
    <citation type="submission" date="2018-03" db="EMBL/GenBank/DDBJ databases">
        <authorList>
            <person name="Rodrigo-Torres L."/>
            <person name="Arahal R. D."/>
            <person name="Lucena T."/>
        </authorList>
    </citation>
    <scope>NUCLEOTIDE SEQUENCE [LARGE SCALE GENOMIC DNA]</scope>
    <source>
        <strain evidence="10">CECT 8504</strain>
    </source>
</reference>
<sequence length="554" mass="58346">MTLPLRAPESLKIWLTRDGNAHSRILQSGTGAAFFETDRALYAASTVTVLDRASNAADTHMQVTFRLNGNVVEAVVAPTTTLLDWLRDERGLTGTKEGCNEGDCGACSVMMTGEDGARAMNACILFMGQLDGHAIRTVEGIAAPDGTPHPVQQAMIDHHGSQCGFCTPGFVVTMATAHLNGATDHDDQMAGNLCRCTGYAPIVRAAKAAEASAVPRHMRDEPLRSSLSKYPGGDAQRPGAASPPSYATIPADWGGTDPVAGTGADDRGDASRTAAAHRPTSVDELARLYAATPDATLVAGATDVGLWITKGLRDLGTVIFLNGVADMRRIEISDQAISIGAGVTLAALRRAIAPYHPSFAELIRRYGSTQIRNAATIGGNIANGSPIGDGPPALIALGATLHLRRGDTTRELSIEDFFLDYGKQDRHRGEFVDAVSIPRQTDRLICQKISKRFDQDISALCGCFNITADGGVVTAARIAFGGMAGIPKRARATEDALIGCPLTPEGIGPAQAALGQDFDPMSDMRASAGYRLEAARGMLARLVSDEPSVLEVRA</sequence>
<dbReference type="InterPro" id="IPR036683">
    <property type="entry name" value="CO_DH_flav_C_dom_sf"/>
</dbReference>
<dbReference type="PANTHER" id="PTHR45444">
    <property type="entry name" value="XANTHINE DEHYDROGENASE"/>
    <property type="match status" value="1"/>
</dbReference>
<dbReference type="Proteomes" id="UP000244912">
    <property type="component" value="Unassembled WGS sequence"/>
</dbReference>
<dbReference type="SUPFAM" id="SSF55447">
    <property type="entry name" value="CO dehydrogenase flavoprotein C-terminal domain-like"/>
    <property type="match status" value="1"/>
</dbReference>
<accession>A0A2R8BYX2</accession>
<evidence type="ECO:0000259" key="7">
    <source>
        <dbReference type="PROSITE" id="PS51085"/>
    </source>
</evidence>
<dbReference type="EC" id="1.17.5.2" evidence="9"/>
<dbReference type="GO" id="GO:0051537">
    <property type="term" value="F:2 iron, 2 sulfur cluster binding"/>
    <property type="evidence" value="ECO:0007669"/>
    <property type="project" value="InterPro"/>
</dbReference>